<dbReference type="Pfam" id="PF20415">
    <property type="entry name" value="DUF6699"/>
    <property type="match status" value="1"/>
</dbReference>
<proteinExistence type="predicted"/>
<dbReference type="AlphaFoldDB" id="A0A0C3RQ19"/>
<dbReference type="InterPro" id="IPR046522">
    <property type="entry name" value="DUF6699"/>
</dbReference>
<gene>
    <name evidence="3" type="ORF">PHLGIDRAFT_131134</name>
</gene>
<evidence type="ECO:0000313" key="4">
    <source>
        <dbReference type="Proteomes" id="UP000053257"/>
    </source>
</evidence>
<feature type="domain" description="DUF6699" evidence="2">
    <location>
        <begin position="278"/>
        <end position="429"/>
    </location>
</feature>
<organism evidence="3 4">
    <name type="scientific">Phlebiopsis gigantea (strain 11061_1 CR5-6)</name>
    <name type="common">White-rot fungus</name>
    <name type="synonym">Peniophora gigantea</name>
    <dbReference type="NCBI Taxonomy" id="745531"/>
    <lineage>
        <taxon>Eukaryota</taxon>
        <taxon>Fungi</taxon>
        <taxon>Dikarya</taxon>
        <taxon>Basidiomycota</taxon>
        <taxon>Agaricomycotina</taxon>
        <taxon>Agaricomycetes</taxon>
        <taxon>Polyporales</taxon>
        <taxon>Phanerochaetaceae</taxon>
        <taxon>Phlebiopsis</taxon>
    </lineage>
</organism>
<evidence type="ECO:0000259" key="2">
    <source>
        <dbReference type="Pfam" id="PF20415"/>
    </source>
</evidence>
<sequence length="450" mass="49257">MRTQATQLPVLASPAWYNPQAGIYWTPALQVNALPMPSSSGENARRGRHRAHNPGVDLTPNRFLHPLPTRASSSTTAEEVVNTEQVSWQPINPAVGNAFMGTSMQSGTQILAVEDNTAPPLPPMAVNNAIMSDGRPAVVTTPATRPRFLYTPVSIPASIPVCPPVIPTVHVPPLPTPTVIPRHTPAQGTVPIFPSHLPPGSRVMGVPDPTSPGHFWVEHPAPGPHTPAWVVPATVAASPWVPANTLSTPPAWVRQFTPTVMLNPQLCVNIPSPYYPPLVWDMAHLPAQATLRHVTGRNLVVPIQDKDFKDAAVYPPGLAVHVHLSHNSWPFMLNAWGPIVANPHGKDNKVTVWDVLDAVYNYLQKHLDWQEVCDLAPCGPDDENYRRIGEAFKERCRTADSLEEYERSQGLRRVDILGDERRWCGLSRVDGPGGTVQWNLILGSVKRSTR</sequence>
<dbReference type="OrthoDB" id="3241567at2759"/>
<name>A0A0C3RQ19_PHLG1</name>
<feature type="region of interest" description="Disordered" evidence="1">
    <location>
        <begin position="36"/>
        <end position="61"/>
    </location>
</feature>
<dbReference type="EMBL" id="KN840741">
    <property type="protein sequence ID" value="KIP01741.1"/>
    <property type="molecule type" value="Genomic_DNA"/>
</dbReference>
<reference evidence="3 4" key="1">
    <citation type="journal article" date="2014" name="PLoS Genet.">
        <title>Analysis of the Phlebiopsis gigantea genome, transcriptome and secretome provides insight into its pioneer colonization strategies of wood.</title>
        <authorList>
            <person name="Hori C."/>
            <person name="Ishida T."/>
            <person name="Igarashi K."/>
            <person name="Samejima M."/>
            <person name="Suzuki H."/>
            <person name="Master E."/>
            <person name="Ferreira P."/>
            <person name="Ruiz-Duenas F.J."/>
            <person name="Held B."/>
            <person name="Canessa P."/>
            <person name="Larrondo L.F."/>
            <person name="Schmoll M."/>
            <person name="Druzhinina I.S."/>
            <person name="Kubicek C.P."/>
            <person name="Gaskell J.A."/>
            <person name="Kersten P."/>
            <person name="St John F."/>
            <person name="Glasner J."/>
            <person name="Sabat G."/>
            <person name="Splinter BonDurant S."/>
            <person name="Syed K."/>
            <person name="Yadav J."/>
            <person name="Mgbeahuruike A.C."/>
            <person name="Kovalchuk A."/>
            <person name="Asiegbu F.O."/>
            <person name="Lackner G."/>
            <person name="Hoffmeister D."/>
            <person name="Rencoret J."/>
            <person name="Gutierrez A."/>
            <person name="Sun H."/>
            <person name="Lindquist E."/>
            <person name="Barry K."/>
            <person name="Riley R."/>
            <person name="Grigoriev I.V."/>
            <person name="Henrissat B."/>
            <person name="Kues U."/>
            <person name="Berka R.M."/>
            <person name="Martinez A.T."/>
            <person name="Covert S.F."/>
            <person name="Blanchette R.A."/>
            <person name="Cullen D."/>
        </authorList>
    </citation>
    <scope>NUCLEOTIDE SEQUENCE [LARGE SCALE GENOMIC DNA]</scope>
    <source>
        <strain evidence="3 4">11061_1 CR5-6</strain>
    </source>
</reference>
<evidence type="ECO:0000256" key="1">
    <source>
        <dbReference type="SAM" id="MobiDB-lite"/>
    </source>
</evidence>
<dbReference type="HOGENOM" id="CLU_608467_0_0_1"/>
<accession>A0A0C3RQ19</accession>
<dbReference type="Proteomes" id="UP000053257">
    <property type="component" value="Unassembled WGS sequence"/>
</dbReference>
<evidence type="ECO:0000313" key="3">
    <source>
        <dbReference type="EMBL" id="KIP01741.1"/>
    </source>
</evidence>
<dbReference type="STRING" id="745531.A0A0C3RQ19"/>
<keyword evidence="4" id="KW-1185">Reference proteome</keyword>
<protein>
    <recommendedName>
        <fullName evidence="2">DUF6699 domain-containing protein</fullName>
    </recommendedName>
</protein>